<evidence type="ECO:0000256" key="4">
    <source>
        <dbReference type="ARBA" id="ARBA00022857"/>
    </source>
</evidence>
<comment type="function">
    <text evidence="7">Involved in the biosynthesis of the chorismate, which leads to the biosynthesis of aromatic amino acids. Catalyzes the reversible NADPH linked reduction of 3-dehydroshikimate (DHSA) to yield shikimate (SA).</text>
</comment>
<keyword evidence="3 7" id="KW-0028">Amino-acid biosynthesis</keyword>
<accession>A0ABR8YQ29</accession>
<keyword evidence="6 7" id="KW-0057">Aromatic amino acid biosynthesis</keyword>
<gene>
    <name evidence="7 9" type="primary">aroE</name>
    <name evidence="9" type="ORF">H9637_04150</name>
</gene>
<comment type="pathway">
    <text evidence="1 7">Metabolic intermediate biosynthesis; chorismate biosynthesis; chorismate from D-erythrose 4-phosphate and phosphoenolpyruvate: step 4/7.</text>
</comment>
<comment type="caution">
    <text evidence="9">The sequence shown here is derived from an EMBL/GenBank/DDBJ whole genome shotgun (WGS) entry which is preliminary data.</text>
</comment>
<dbReference type="SUPFAM" id="SSF51735">
    <property type="entry name" value="NAD(P)-binding Rossmann-fold domains"/>
    <property type="match status" value="1"/>
</dbReference>
<protein>
    <recommendedName>
        <fullName evidence="2 7">Shikimate dehydrogenase (NADP(+))</fullName>
        <shortName evidence="7">SDH</shortName>
        <ecNumber evidence="2 7">1.1.1.25</ecNumber>
    </recommendedName>
</protein>
<dbReference type="CDD" id="cd01065">
    <property type="entry name" value="NAD_bind_Shikimate_DH"/>
    <property type="match status" value="1"/>
</dbReference>
<feature type="binding site" evidence="7">
    <location>
        <position position="61"/>
    </location>
    <ligand>
        <name>shikimate</name>
        <dbReference type="ChEBI" id="CHEBI:36208"/>
    </ligand>
</feature>
<evidence type="ECO:0000256" key="5">
    <source>
        <dbReference type="ARBA" id="ARBA00023002"/>
    </source>
</evidence>
<evidence type="ECO:0000256" key="1">
    <source>
        <dbReference type="ARBA" id="ARBA00004871"/>
    </source>
</evidence>
<dbReference type="InterPro" id="IPR011342">
    <property type="entry name" value="Shikimate_DH"/>
</dbReference>
<dbReference type="InterPro" id="IPR036291">
    <property type="entry name" value="NAD(P)-bd_dom_sf"/>
</dbReference>
<evidence type="ECO:0000313" key="10">
    <source>
        <dbReference type="Proteomes" id="UP000627166"/>
    </source>
</evidence>
<comment type="caution">
    <text evidence="7">Lacks conserved residue(s) required for the propagation of feature annotation.</text>
</comment>
<dbReference type="PANTHER" id="PTHR21089:SF1">
    <property type="entry name" value="BIFUNCTIONAL 3-DEHYDROQUINATE DEHYDRATASE_SHIKIMATE DEHYDROGENASE, CHLOROPLASTIC"/>
    <property type="match status" value="1"/>
</dbReference>
<evidence type="ECO:0000256" key="6">
    <source>
        <dbReference type="ARBA" id="ARBA00023141"/>
    </source>
</evidence>
<proteinExistence type="inferred from homology"/>
<dbReference type="SUPFAM" id="SSF53223">
    <property type="entry name" value="Aminoacid dehydrogenase-like, N-terminal domain"/>
    <property type="match status" value="1"/>
</dbReference>
<comment type="subunit">
    <text evidence="7">Homodimer.</text>
</comment>
<feature type="binding site" evidence="7">
    <location>
        <begin position="125"/>
        <end position="129"/>
    </location>
    <ligand>
        <name>NADP(+)</name>
        <dbReference type="ChEBI" id="CHEBI:58349"/>
    </ligand>
</feature>
<evidence type="ECO:0000259" key="8">
    <source>
        <dbReference type="Pfam" id="PF08501"/>
    </source>
</evidence>
<feature type="binding site" evidence="7">
    <location>
        <position position="213"/>
    </location>
    <ligand>
        <name>shikimate</name>
        <dbReference type="ChEBI" id="CHEBI:36208"/>
    </ligand>
</feature>
<feature type="binding site" evidence="7">
    <location>
        <position position="86"/>
    </location>
    <ligand>
        <name>shikimate</name>
        <dbReference type="ChEBI" id="CHEBI:36208"/>
    </ligand>
</feature>
<dbReference type="HAMAP" id="MF_00222">
    <property type="entry name" value="Shikimate_DH_AroE"/>
    <property type="match status" value="1"/>
</dbReference>
<dbReference type="EC" id="1.1.1.25" evidence="2 7"/>
<feature type="binding site" evidence="7">
    <location>
        <position position="234"/>
    </location>
    <ligand>
        <name>NADP(+)</name>
        <dbReference type="ChEBI" id="CHEBI:58349"/>
    </ligand>
</feature>
<comment type="catalytic activity">
    <reaction evidence="7">
        <text>shikimate + NADP(+) = 3-dehydroshikimate + NADPH + H(+)</text>
        <dbReference type="Rhea" id="RHEA:17737"/>
        <dbReference type="ChEBI" id="CHEBI:15378"/>
        <dbReference type="ChEBI" id="CHEBI:16630"/>
        <dbReference type="ChEBI" id="CHEBI:36208"/>
        <dbReference type="ChEBI" id="CHEBI:57783"/>
        <dbReference type="ChEBI" id="CHEBI:58349"/>
        <dbReference type="EC" id="1.1.1.25"/>
    </reaction>
</comment>
<comment type="similarity">
    <text evidence="7">Belongs to the shikimate dehydrogenase family.</text>
</comment>
<feature type="binding site" evidence="7">
    <location>
        <begin position="14"/>
        <end position="16"/>
    </location>
    <ligand>
        <name>shikimate</name>
        <dbReference type="ChEBI" id="CHEBI:36208"/>
    </ligand>
</feature>
<dbReference type="Proteomes" id="UP000627166">
    <property type="component" value="Unassembled WGS sequence"/>
</dbReference>
<dbReference type="InterPro" id="IPR022893">
    <property type="entry name" value="Shikimate_DH_fam"/>
</dbReference>
<keyword evidence="4 7" id="KW-0521">NADP</keyword>
<feature type="binding site" evidence="7">
    <location>
        <position position="211"/>
    </location>
    <ligand>
        <name>NADP(+)</name>
        <dbReference type="ChEBI" id="CHEBI:58349"/>
    </ligand>
</feature>
<keyword evidence="10" id="KW-1185">Reference proteome</keyword>
<feature type="binding site" evidence="7">
    <location>
        <position position="241"/>
    </location>
    <ligand>
        <name>shikimate</name>
        <dbReference type="ChEBI" id="CHEBI:36208"/>
    </ligand>
</feature>
<name>A0ABR8YQ29_9CLOT</name>
<feature type="active site" description="Proton acceptor" evidence="7">
    <location>
        <position position="65"/>
    </location>
</feature>
<evidence type="ECO:0000256" key="2">
    <source>
        <dbReference type="ARBA" id="ARBA00012962"/>
    </source>
</evidence>
<dbReference type="Pfam" id="PF08501">
    <property type="entry name" value="Shikimate_dh_N"/>
    <property type="match status" value="1"/>
</dbReference>
<evidence type="ECO:0000313" key="9">
    <source>
        <dbReference type="EMBL" id="MBD8046242.1"/>
    </source>
</evidence>
<evidence type="ECO:0000256" key="7">
    <source>
        <dbReference type="HAMAP-Rule" id="MF_00222"/>
    </source>
</evidence>
<evidence type="ECO:0000256" key="3">
    <source>
        <dbReference type="ARBA" id="ARBA00022605"/>
    </source>
</evidence>
<dbReference type="EMBL" id="JACSQB010000035">
    <property type="protein sequence ID" value="MBD8046242.1"/>
    <property type="molecule type" value="Genomic_DNA"/>
</dbReference>
<reference evidence="9 10" key="1">
    <citation type="submission" date="2020-08" db="EMBL/GenBank/DDBJ databases">
        <title>A Genomic Blueprint of the Chicken Gut Microbiome.</title>
        <authorList>
            <person name="Gilroy R."/>
            <person name="Ravi A."/>
            <person name="Getino M."/>
            <person name="Pursley I."/>
            <person name="Horton D.L."/>
            <person name="Alikhan N.-F."/>
            <person name="Baker D."/>
            <person name="Gharbi K."/>
            <person name="Hall N."/>
            <person name="Watson M."/>
            <person name="Adriaenssens E.M."/>
            <person name="Foster-Nyarko E."/>
            <person name="Jarju S."/>
            <person name="Secka A."/>
            <person name="Antonio M."/>
            <person name="Oren A."/>
            <person name="Chaudhuri R."/>
            <person name="La Ragione R.M."/>
            <person name="Hildebrand F."/>
            <person name="Pallen M.J."/>
        </authorList>
    </citation>
    <scope>NUCLEOTIDE SEQUENCE [LARGE SCALE GENOMIC DNA]</scope>
    <source>
        <strain evidence="9 10">N37</strain>
    </source>
</reference>
<feature type="domain" description="Shikimate dehydrogenase substrate binding N-terminal" evidence="8">
    <location>
        <begin position="6"/>
        <end position="88"/>
    </location>
</feature>
<dbReference type="PANTHER" id="PTHR21089">
    <property type="entry name" value="SHIKIMATE DEHYDROGENASE"/>
    <property type="match status" value="1"/>
</dbReference>
<dbReference type="NCBIfam" id="TIGR00507">
    <property type="entry name" value="aroE"/>
    <property type="match status" value="1"/>
</dbReference>
<organism evidence="9 10">
    <name type="scientific">Clostridium faecium</name>
    <dbReference type="NCBI Taxonomy" id="2762223"/>
    <lineage>
        <taxon>Bacteria</taxon>
        <taxon>Bacillati</taxon>
        <taxon>Bacillota</taxon>
        <taxon>Clostridia</taxon>
        <taxon>Eubacteriales</taxon>
        <taxon>Clostridiaceae</taxon>
        <taxon>Clostridium</taxon>
    </lineage>
</organism>
<feature type="binding site" evidence="7">
    <location>
        <position position="101"/>
    </location>
    <ligand>
        <name>shikimate</name>
        <dbReference type="ChEBI" id="CHEBI:36208"/>
    </ligand>
</feature>
<dbReference type="Gene3D" id="3.40.50.720">
    <property type="entry name" value="NAD(P)-binding Rossmann-like Domain"/>
    <property type="match status" value="1"/>
</dbReference>
<sequence length="255" mass="29286">MNYSGLLGRNIQYTLSPPIHNEYYKKNNIPLEYKKFDIQEDEVEKFLEALSKNNIIGFNVTIPYKEYIMNFLQELSYPSDKIKAVNTVAVNDGKLIGYNTDYFGFIESLKANNINLQGKKSLIIGSGGAAKAVLYGVKDLGADEIHMVLRRKESIKEHSMYISKFFNFEEEFDLKNYDIVINCTPLGGANHIDDCPITIKNCDNDVIFYDLNYNPKVTKFMELGKRYGAKIINGMDMLYSQAYKSIDIWKEIIKP</sequence>
<dbReference type="GO" id="GO:0004764">
    <property type="term" value="F:shikimate 3-dehydrogenase (NADP+) activity"/>
    <property type="evidence" value="ECO:0007669"/>
    <property type="project" value="UniProtKB-EC"/>
</dbReference>
<keyword evidence="5 7" id="KW-0560">Oxidoreductase</keyword>
<dbReference type="Gene3D" id="3.40.50.10860">
    <property type="entry name" value="Leucine Dehydrogenase, chain A, domain 1"/>
    <property type="match status" value="1"/>
</dbReference>
<dbReference type="RefSeq" id="WP_191739214.1">
    <property type="nucleotide sequence ID" value="NZ_JACSQB010000035.1"/>
</dbReference>
<dbReference type="InterPro" id="IPR046346">
    <property type="entry name" value="Aminoacid_DH-like_N_sf"/>
</dbReference>
<dbReference type="InterPro" id="IPR013708">
    <property type="entry name" value="Shikimate_DH-bd_N"/>
</dbReference>